<feature type="domain" description="Type I cytokine receptor cytokine-binding" evidence="10">
    <location>
        <begin position="139"/>
        <end position="231"/>
    </location>
</feature>
<reference evidence="11" key="2">
    <citation type="submission" date="2025-09" db="UniProtKB">
        <authorList>
            <consortium name="Ensembl"/>
        </authorList>
    </citation>
    <scope>IDENTIFICATION</scope>
</reference>
<protein>
    <recommendedName>
        <fullName evidence="10">Type I cytokine receptor cytokine-binding domain-containing protein</fullName>
    </recommendedName>
</protein>
<evidence type="ECO:0000256" key="3">
    <source>
        <dbReference type="ARBA" id="ARBA00022729"/>
    </source>
</evidence>
<dbReference type="InterPro" id="IPR036116">
    <property type="entry name" value="FN3_sf"/>
</dbReference>
<dbReference type="AlphaFoldDB" id="A0A3Q3WUE0"/>
<dbReference type="Pfam" id="PF09240">
    <property type="entry name" value="IL6Ra-bind"/>
    <property type="match status" value="1"/>
</dbReference>
<comment type="subcellular location">
    <subcellularLocation>
        <location evidence="1">Membrane</location>
        <topology evidence="1">Single-pass type I membrane protein</topology>
    </subcellularLocation>
</comment>
<dbReference type="Ensembl" id="ENSMMOT00000022307.1">
    <property type="protein sequence ID" value="ENSMMOP00000021943.1"/>
    <property type="gene ID" value="ENSMMOG00000016684.1"/>
</dbReference>
<evidence type="ECO:0000256" key="2">
    <source>
        <dbReference type="ARBA" id="ARBA00022692"/>
    </source>
</evidence>
<name>A0A3Q3WUE0_MOLML</name>
<dbReference type="Proteomes" id="UP000261620">
    <property type="component" value="Unplaced"/>
</dbReference>
<keyword evidence="7" id="KW-0325">Glycoprotein</keyword>
<proteinExistence type="predicted"/>
<sequence>MASKSWLIFMLIIINWRESTHGNAFTVDPPEKIIIFDPGHLGHLNITWSLPASLMNMKECAKLYQLEYFNTYKDTWTAVRTTRRTFSAQFDLMKDIRVRVYTLLSGPCTNGIMIKSTNYTELVQKPPSMGVVNTAVQDFVCVYHNMKYMVCNWGKHAKMPANSQLNLYFWHRELEHAKECSKYIISSGIRSGCNFTGMSLPDFTDINLCLNGSSPKGPLKPKYISLQIQNHVKPESTETLHLQASPDAQLKLTWDLPVGRIPRHCLEWQVEHNKEGPGGKIALKLISTGQMSLNLPYVQDKDRNCFRVRSKLHKYCADKGFWSEWSRLACYPEKQKVLHEEEWDMITVSVSVAFAIIAILVLLLFLCVAMLPV</sequence>
<organism evidence="11 12">
    <name type="scientific">Mola mola</name>
    <name type="common">Ocean sunfish</name>
    <name type="synonym">Tetraodon mola</name>
    <dbReference type="NCBI Taxonomy" id="94237"/>
    <lineage>
        <taxon>Eukaryota</taxon>
        <taxon>Metazoa</taxon>
        <taxon>Chordata</taxon>
        <taxon>Craniata</taxon>
        <taxon>Vertebrata</taxon>
        <taxon>Euteleostomi</taxon>
        <taxon>Actinopterygii</taxon>
        <taxon>Neopterygii</taxon>
        <taxon>Teleostei</taxon>
        <taxon>Neoteleostei</taxon>
        <taxon>Acanthomorphata</taxon>
        <taxon>Eupercaria</taxon>
        <taxon>Tetraodontiformes</taxon>
        <taxon>Molidae</taxon>
        <taxon>Mola</taxon>
    </lineage>
</organism>
<dbReference type="GO" id="GO:0004896">
    <property type="term" value="F:cytokine receptor activity"/>
    <property type="evidence" value="ECO:0007669"/>
    <property type="project" value="TreeGrafter"/>
</dbReference>
<dbReference type="SUPFAM" id="SSF49265">
    <property type="entry name" value="Fibronectin type III"/>
    <property type="match status" value="2"/>
</dbReference>
<evidence type="ECO:0000313" key="11">
    <source>
        <dbReference type="Ensembl" id="ENSMMOP00000021943.1"/>
    </source>
</evidence>
<keyword evidence="3 9" id="KW-0732">Signal</keyword>
<keyword evidence="12" id="KW-1185">Reference proteome</keyword>
<dbReference type="InterPro" id="IPR013783">
    <property type="entry name" value="Ig-like_fold"/>
</dbReference>
<evidence type="ECO:0000256" key="5">
    <source>
        <dbReference type="ARBA" id="ARBA00023136"/>
    </source>
</evidence>
<dbReference type="InterPro" id="IPR015321">
    <property type="entry name" value="TypeI_recpt_CBD"/>
</dbReference>
<evidence type="ECO:0000256" key="9">
    <source>
        <dbReference type="SAM" id="SignalP"/>
    </source>
</evidence>
<accession>A0A3Q3WUE0</accession>
<evidence type="ECO:0000256" key="4">
    <source>
        <dbReference type="ARBA" id="ARBA00022989"/>
    </source>
</evidence>
<dbReference type="PANTHER" id="PTHR23037:SF45">
    <property type="entry name" value="INTERLEUKIN 13 RECEPTOR SUBUNIT ALPHA 2"/>
    <property type="match status" value="1"/>
</dbReference>
<keyword evidence="4 8" id="KW-1133">Transmembrane helix</keyword>
<evidence type="ECO:0000256" key="1">
    <source>
        <dbReference type="ARBA" id="ARBA00004479"/>
    </source>
</evidence>
<feature type="transmembrane region" description="Helical" evidence="8">
    <location>
        <begin position="345"/>
        <end position="371"/>
    </location>
</feature>
<feature type="signal peptide" evidence="9">
    <location>
        <begin position="1"/>
        <end position="22"/>
    </location>
</feature>
<dbReference type="Gene3D" id="2.60.40.10">
    <property type="entry name" value="Immunoglobulins"/>
    <property type="match status" value="3"/>
</dbReference>
<evidence type="ECO:0000256" key="7">
    <source>
        <dbReference type="ARBA" id="ARBA00023180"/>
    </source>
</evidence>
<evidence type="ECO:0000259" key="10">
    <source>
        <dbReference type="Pfam" id="PF09240"/>
    </source>
</evidence>
<keyword evidence="5 8" id="KW-0472">Membrane</keyword>
<evidence type="ECO:0000256" key="8">
    <source>
        <dbReference type="SAM" id="Phobius"/>
    </source>
</evidence>
<evidence type="ECO:0000313" key="12">
    <source>
        <dbReference type="Proteomes" id="UP000261620"/>
    </source>
</evidence>
<dbReference type="GO" id="GO:0009897">
    <property type="term" value="C:external side of plasma membrane"/>
    <property type="evidence" value="ECO:0007669"/>
    <property type="project" value="TreeGrafter"/>
</dbReference>
<keyword evidence="2 8" id="KW-0812">Transmembrane</keyword>
<feature type="chain" id="PRO_5018734551" description="Type I cytokine receptor cytokine-binding domain-containing protein" evidence="9">
    <location>
        <begin position="23"/>
        <end position="373"/>
    </location>
</feature>
<keyword evidence="6" id="KW-0675">Receptor</keyword>
<dbReference type="STRING" id="94237.ENSMMOP00000021943"/>
<dbReference type="OMA" id="GPIPSQC"/>
<dbReference type="PANTHER" id="PTHR23037">
    <property type="entry name" value="CYTOKINE RECEPTOR"/>
    <property type="match status" value="1"/>
</dbReference>
<evidence type="ECO:0000256" key="6">
    <source>
        <dbReference type="ARBA" id="ARBA00023170"/>
    </source>
</evidence>
<reference evidence="11" key="1">
    <citation type="submission" date="2025-08" db="UniProtKB">
        <authorList>
            <consortium name="Ensembl"/>
        </authorList>
    </citation>
    <scope>IDENTIFICATION</scope>
</reference>